<accession>A0A388LMC6</accession>
<evidence type="ECO:0000313" key="1">
    <source>
        <dbReference type="EMBL" id="GBG83468.1"/>
    </source>
</evidence>
<dbReference type="Gramene" id="GBG83468">
    <property type="protein sequence ID" value="GBG83468"/>
    <property type="gene ID" value="CBR_g37180"/>
</dbReference>
<keyword evidence="2" id="KW-1185">Reference proteome</keyword>
<dbReference type="AlphaFoldDB" id="A0A388LMC6"/>
<name>A0A388LMC6_CHABU</name>
<sequence>MPVCLGTAGGGIAPTKLAAGDERVFHTLSFEGCVVVVVAESAIGFGACAEYVVAAVVHVVEFVRTGTFDVAGAVIAVAAAPAAAGSAIGFVVAAVCGFRSGPVVIVVGAGASAGVVDPLAVGFGASGLVVGASVVSASCVGAVVGPAGVSGFVVAPVGPSLGVAPRPDLGPDTGNGPAELASCLFAQVEVAHVGHPGGVATADGVAAVPLAVAGADAAGVLMDPAVQDSCNLVIGTWYPLIDFANPFCRGHIRPAISAHYTLGCIFVAELLKAVVKSFENRRPCVRFLMERF</sequence>
<protein>
    <submittedName>
        <fullName evidence="1">Uncharacterized protein</fullName>
    </submittedName>
</protein>
<proteinExistence type="predicted"/>
<comment type="caution">
    <text evidence="1">The sequence shown here is derived from an EMBL/GenBank/DDBJ whole genome shotgun (WGS) entry which is preliminary data.</text>
</comment>
<gene>
    <name evidence="1" type="ORF">CBR_g37180</name>
</gene>
<organism evidence="1 2">
    <name type="scientific">Chara braunii</name>
    <name type="common">Braun's stonewort</name>
    <dbReference type="NCBI Taxonomy" id="69332"/>
    <lineage>
        <taxon>Eukaryota</taxon>
        <taxon>Viridiplantae</taxon>
        <taxon>Streptophyta</taxon>
        <taxon>Charophyceae</taxon>
        <taxon>Charales</taxon>
        <taxon>Characeae</taxon>
        <taxon>Chara</taxon>
    </lineage>
</organism>
<dbReference type="Proteomes" id="UP000265515">
    <property type="component" value="Unassembled WGS sequence"/>
</dbReference>
<dbReference type="EMBL" id="BFEA01000440">
    <property type="protein sequence ID" value="GBG83468.1"/>
    <property type="molecule type" value="Genomic_DNA"/>
</dbReference>
<evidence type="ECO:0000313" key="2">
    <source>
        <dbReference type="Proteomes" id="UP000265515"/>
    </source>
</evidence>
<reference evidence="1 2" key="1">
    <citation type="journal article" date="2018" name="Cell">
        <title>The Chara Genome: Secondary Complexity and Implications for Plant Terrestrialization.</title>
        <authorList>
            <person name="Nishiyama T."/>
            <person name="Sakayama H."/>
            <person name="Vries J.D."/>
            <person name="Buschmann H."/>
            <person name="Saint-Marcoux D."/>
            <person name="Ullrich K.K."/>
            <person name="Haas F.B."/>
            <person name="Vanderstraeten L."/>
            <person name="Becker D."/>
            <person name="Lang D."/>
            <person name="Vosolsobe S."/>
            <person name="Rombauts S."/>
            <person name="Wilhelmsson P.K.I."/>
            <person name="Janitza P."/>
            <person name="Kern R."/>
            <person name="Heyl A."/>
            <person name="Rumpler F."/>
            <person name="Villalobos L.I.A.C."/>
            <person name="Clay J.M."/>
            <person name="Skokan R."/>
            <person name="Toyoda A."/>
            <person name="Suzuki Y."/>
            <person name="Kagoshima H."/>
            <person name="Schijlen E."/>
            <person name="Tajeshwar N."/>
            <person name="Catarino B."/>
            <person name="Hetherington A.J."/>
            <person name="Saltykova A."/>
            <person name="Bonnot C."/>
            <person name="Breuninger H."/>
            <person name="Symeonidi A."/>
            <person name="Radhakrishnan G.V."/>
            <person name="Van Nieuwerburgh F."/>
            <person name="Deforce D."/>
            <person name="Chang C."/>
            <person name="Karol K.G."/>
            <person name="Hedrich R."/>
            <person name="Ulvskov P."/>
            <person name="Glockner G."/>
            <person name="Delwiche C.F."/>
            <person name="Petrasek J."/>
            <person name="Van de Peer Y."/>
            <person name="Friml J."/>
            <person name="Beilby M."/>
            <person name="Dolan L."/>
            <person name="Kohara Y."/>
            <person name="Sugano S."/>
            <person name="Fujiyama A."/>
            <person name="Delaux P.-M."/>
            <person name="Quint M."/>
            <person name="TheiBen G."/>
            <person name="Hagemann M."/>
            <person name="Harholt J."/>
            <person name="Dunand C."/>
            <person name="Zachgo S."/>
            <person name="Langdale J."/>
            <person name="Maumus F."/>
            <person name="Straeten D.V.D."/>
            <person name="Gould S.B."/>
            <person name="Rensing S.A."/>
        </authorList>
    </citation>
    <scope>NUCLEOTIDE SEQUENCE [LARGE SCALE GENOMIC DNA]</scope>
    <source>
        <strain evidence="1 2">S276</strain>
    </source>
</reference>